<proteinExistence type="predicted"/>
<reference evidence="1 2" key="1">
    <citation type="submission" date="2017-10" db="EMBL/GenBank/DDBJ databases">
        <title>Integration of genomic and chemical information greatly accelerates assignment of the full stereostructure of myelolactone, a potent inhibitor of myeloma from a marine-derived Micromonospora.</title>
        <authorList>
            <person name="Kim M.C."/>
            <person name="Machado H."/>
            <person name="Jensen P.R."/>
            <person name="Fenical W."/>
        </authorList>
    </citation>
    <scope>NUCLEOTIDE SEQUENCE [LARGE SCALE GENOMIC DNA]</scope>
    <source>
        <strain evidence="1 2">CNY-010</strain>
    </source>
</reference>
<protein>
    <submittedName>
        <fullName evidence="1">Uncharacterized protein</fullName>
    </submittedName>
</protein>
<organism evidence="1 2">
    <name type="scientific">Micromonospora tulbaghiae</name>
    <dbReference type="NCBI Taxonomy" id="479978"/>
    <lineage>
        <taxon>Bacteria</taxon>
        <taxon>Bacillati</taxon>
        <taxon>Actinomycetota</taxon>
        <taxon>Actinomycetes</taxon>
        <taxon>Micromonosporales</taxon>
        <taxon>Micromonosporaceae</taxon>
        <taxon>Micromonospora</taxon>
    </lineage>
</organism>
<dbReference type="AlphaFoldDB" id="A0A386WRR4"/>
<evidence type="ECO:0000313" key="2">
    <source>
        <dbReference type="Proteomes" id="UP000267804"/>
    </source>
</evidence>
<dbReference type="Proteomes" id="UP000267804">
    <property type="component" value="Chromosome"/>
</dbReference>
<dbReference type="RefSeq" id="WP_120571887.1">
    <property type="nucleotide sequence ID" value="NZ_CP024087.1"/>
</dbReference>
<dbReference type="EMBL" id="CP024087">
    <property type="protein sequence ID" value="AYF30069.1"/>
    <property type="molecule type" value="Genomic_DNA"/>
</dbReference>
<name>A0A386WRR4_9ACTN</name>
<sequence length="217" mass="23141">MSGSIALQEDRVRRMRNSQQAVERLREECRREGLDISGAAAQNILADLVTTPADLLAIREETVVRPHLSTVSVADLVAHVKQADDAQNSEVAAASLAVVGLENAGRVIASLAQAVRCVGLNHDRLAEGRRDKWEAVGVFDDASNCLTLLAKPSVTVTPQPEAPSYSGATQASYTHGAPLTQTIANLRDGGWTFAHGRQLGADVVTRMSADLETLPPQ</sequence>
<accession>A0A386WRR4</accession>
<gene>
    <name evidence="1" type="ORF">CSH63_21965</name>
</gene>
<dbReference type="KEGG" id="mtua:CSH63_21965"/>
<evidence type="ECO:0000313" key="1">
    <source>
        <dbReference type="EMBL" id="AYF30069.1"/>
    </source>
</evidence>